<dbReference type="Proteomes" id="UP001596977">
    <property type="component" value="Unassembled WGS sequence"/>
</dbReference>
<organism evidence="2 3">
    <name type="scientific">Sphingomonas canadensis</name>
    <dbReference type="NCBI Taxonomy" id="1219257"/>
    <lineage>
        <taxon>Bacteria</taxon>
        <taxon>Pseudomonadati</taxon>
        <taxon>Pseudomonadota</taxon>
        <taxon>Alphaproteobacteria</taxon>
        <taxon>Sphingomonadales</taxon>
        <taxon>Sphingomonadaceae</taxon>
        <taxon>Sphingomonas</taxon>
    </lineage>
</organism>
<dbReference type="PIRSF" id="PIRSF018072">
    <property type="entry name" value="UCP018072"/>
    <property type="match status" value="1"/>
</dbReference>
<name>A0ABW3H7W0_9SPHN</name>
<dbReference type="InterPro" id="IPR016709">
    <property type="entry name" value="HadA-like"/>
</dbReference>
<dbReference type="RefSeq" id="WP_264944804.1">
    <property type="nucleotide sequence ID" value="NZ_JAPDRA010000006.1"/>
</dbReference>
<feature type="domain" description="FAS1-like dehydratase" evidence="1">
    <location>
        <begin position="6"/>
        <end position="130"/>
    </location>
</feature>
<dbReference type="CDD" id="cd03441">
    <property type="entry name" value="R_hydratase_like"/>
    <property type="match status" value="1"/>
</dbReference>
<evidence type="ECO:0000313" key="2">
    <source>
        <dbReference type="EMBL" id="MFD0947404.1"/>
    </source>
</evidence>
<evidence type="ECO:0000313" key="3">
    <source>
        <dbReference type="Proteomes" id="UP001596977"/>
    </source>
</evidence>
<gene>
    <name evidence="2" type="ORF">ACFQ1E_13725</name>
</gene>
<proteinExistence type="predicted"/>
<dbReference type="InterPro" id="IPR029069">
    <property type="entry name" value="HotDog_dom_sf"/>
</dbReference>
<sequence>MIDRAHIGLALPAYVYPVEAFQLRLFAKAVGETRPEYLDSAAARAAGYRDIPCAPSFPFCIGMNPADPFDMLAPLGVDLGRVLHGEQAFDYAAPICAGDRVRVERRITDIFDRKGGALEFIVIETQFRDEATGALFCSARQSIVVRNPEPRA</sequence>
<dbReference type="Gene3D" id="3.10.129.10">
    <property type="entry name" value="Hotdog Thioesterase"/>
    <property type="match status" value="1"/>
</dbReference>
<accession>A0ABW3H7W0</accession>
<dbReference type="EMBL" id="JBHTJG010000006">
    <property type="protein sequence ID" value="MFD0947404.1"/>
    <property type="molecule type" value="Genomic_DNA"/>
</dbReference>
<dbReference type="InterPro" id="IPR039569">
    <property type="entry name" value="FAS1-like_DH_region"/>
</dbReference>
<reference evidence="3" key="1">
    <citation type="journal article" date="2019" name="Int. J. Syst. Evol. Microbiol.">
        <title>The Global Catalogue of Microorganisms (GCM) 10K type strain sequencing project: providing services to taxonomists for standard genome sequencing and annotation.</title>
        <authorList>
            <consortium name="The Broad Institute Genomics Platform"/>
            <consortium name="The Broad Institute Genome Sequencing Center for Infectious Disease"/>
            <person name="Wu L."/>
            <person name="Ma J."/>
        </authorList>
    </citation>
    <scope>NUCLEOTIDE SEQUENCE [LARGE SCALE GENOMIC DNA]</scope>
    <source>
        <strain evidence="3">CCUG 62982</strain>
    </source>
</reference>
<comment type="caution">
    <text evidence="2">The sequence shown here is derived from an EMBL/GenBank/DDBJ whole genome shotgun (WGS) entry which is preliminary data.</text>
</comment>
<dbReference type="SUPFAM" id="SSF54637">
    <property type="entry name" value="Thioesterase/thiol ester dehydrase-isomerase"/>
    <property type="match status" value="1"/>
</dbReference>
<evidence type="ECO:0000259" key="1">
    <source>
        <dbReference type="Pfam" id="PF13452"/>
    </source>
</evidence>
<dbReference type="Pfam" id="PF13452">
    <property type="entry name" value="FAS1_DH_region"/>
    <property type="match status" value="1"/>
</dbReference>
<keyword evidence="3" id="KW-1185">Reference proteome</keyword>
<protein>
    <submittedName>
        <fullName evidence="2">MaoC family dehydratase N-terminal domain-containing protein</fullName>
    </submittedName>
</protein>